<dbReference type="InterPro" id="IPR050570">
    <property type="entry name" value="Cell_wall_metabolism_enzyme"/>
</dbReference>
<gene>
    <name evidence="4" type="ORF">FJM67_07250</name>
</gene>
<sequence length="292" mass="31623">MTLKLILNKWGYELTKTVRLLFLCVFVTGCAYDSFHYPDAEYRRTAPRVSDVPTDGVYRVQPGDTLFSIAFNYGLDYRKVAEYNGIDSPYVIYPQQKIQLKEKAAAPPIKTTTATSTASKSPATSVTKAPVASPVSSAEKPSKPVVRTVKVNGNSSSKPTSNNTATANMAVTWAWPVTGKVTRGFSSQGVSSKGIDIKGTEDSRVKAAADGVVVYAGNNLIGYGNLVIVKHNDVYLSAYAYNDSILVKEKQSVKQGDALAIIGGKGNERPILHFEVRRDGQPIDPLKVLPTL</sequence>
<protein>
    <submittedName>
        <fullName evidence="4">LysM peptidoglycan-binding domain-containing protein</fullName>
    </submittedName>
</protein>
<feature type="region of interest" description="Disordered" evidence="2">
    <location>
        <begin position="111"/>
        <end position="164"/>
    </location>
</feature>
<dbReference type="Proteomes" id="UP000315901">
    <property type="component" value="Unassembled WGS sequence"/>
</dbReference>
<accession>A0A501WXC1</accession>
<evidence type="ECO:0000313" key="4">
    <source>
        <dbReference type="EMBL" id="TPE52804.1"/>
    </source>
</evidence>
<dbReference type="CDD" id="cd00118">
    <property type="entry name" value="LysM"/>
    <property type="match status" value="1"/>
</dbReference>
<dbReference type="SMART" id="SM00257">
    <property type="entry name" value="LysM"/>
    <property type="match status" value="1"/>
</dbReference>
<dbReference type="PROSITE" id="PS51782">
    <property type="entry name" value="LYSM"/>
    <property type="match status" value="1"/>
</dbReference>
<proteinExistence type="inferred from homology"/>
<dbReference type="InterPro" id="IPR016047">
    <property type="entry name" value="M23ase_b-sheet_dom"/>
</dbReference>
<dbReference type="OrthoDB" id="9795421at2"/>
<evidence type="ECO:0000256" key="1">
    <source>
        <dbReference type="ARBA" id="ARBA00038420"/>
    </source>
</evidence>
<dbReference type="InterPro" id="IPR011055">
    <property type="entry name" value="Dup_hybrid_motif"/>
</dbReference>
<dbReference type="AlphaFoldDB" id="A0A501WXC1"/>
<dbReference type="Pfam" id="PF01551">
    <property type="entry name" value="Peptidase_M23"/>
    <property type="match status" value="1"/>
</dbReference>
<dbReference type="InterPro" id="IPR036779">
    <property type="entry name" value="LysM_dom_sf"/>
</dbReference>
<comment type="caution">
    <text evidence="4">The sequence shown here is derived from an EMBL/GenBank/DDBJ whole genome shotgun (WGS) entry which is preliminary data.</text>
</comment>
<evidence type="ECO:0000256" key="2">
    <source>
        <dbReference type="SAM" id="MobiDB-lite"/>
    </source>
</evidence>
<evidence type="ECO:0000313" key="5">
    <source>
        <dbReference type="Proteomes" id="UP000315901"/>
    </source>
</evidence>
<dbReference type="RefSeq" id="WP_140588124.1">
    <property type="nucleotide sequence ID" value="NZ_VFRR01000011.1"/>
</dbReference>
<dbReference type="GO" id="GO:0009279">
    <property type="term" value="C:cell outer membrane"/>
    <property type="evidence" value="ECO:0007669"/>
    <property type="project" value="TreeGrafter"/>
</dbReference>
<reference evidence="4 5" key="1">
    <citation type="submission" date="2019-06" db="EMBL/GenBank/DDBJ databases">
        <title>A novel bacterium of genus Marinomonas, isolated from coastal sand.</title>
        <authorList>
            <person name="Huang H."/>
            <person name="Mo K."/>
            <person name="Hu Y."/>
        </authorList>
    </citation>
    <scope>NUCLEOTIDE SEQUENCE [LARGE SCALE GENOMIC DNA]</scope>
    <source>
        <strain evidence="4 5">HB171799</strain>
    </source>
</reference>
<dbReference type="Gene3D" id="3.10.350.10">
    <property type="entry name" value="LysM domain"/>
    <property type="match status" value="1"/>
</dbReference>
<dbReference type="SUPFAM" id="SSF51261">
    <property type="entry name" value="Duplicated hybrid motif"/>
    <property type="match status" value="1"/>
</dbReference>
<comment type="similarity">
    <text evidence="1">Belongs to the E.coli NlpD/Haemophilus LppB family.</text>
</comment>
<organism evidence="4 5">
    <name type="scientific">Maribrevibacterium harenarium</name>
    <dbReference type="NCBI Taxonomy" id="2589817"/>
    <lineage>
        <taxon>Bacteria</taxon>
        <taxon>Pseudomonadati</taxon>
        <taxon>Pseudomonadota</taxon>
        <taxon>Gammaproteobacteria</taxon>
        <taxon>Oceanospirillales</taxon>
        <taxon>Oceanospirillaceae</taxon>
        <taxon>Maribrevibacterium</taxon>
    </lineage>
</organism>
<dbReference type="EMBL" id="VFRR01000011">
    <property type="protein sequence ID" value="TPE52804.1"/>
    <property type="molecule type" value="Genomic_DNA"/>
</dbReference>
<evidence type="ECO:0000259" key="3">
    <source>
        <dbReference type="PROSITE" id="PS51782"/>
    </source>
</evidence>
<dbReference type="GO" id="GO:0032153">
    <property type="term" value="C:cell division site"/>
    <property type="evidence" value="ECO:0007669"/>
    <property type="project" value="TreeGrafter"/>
</dbReference>
<feature type="domain" description="LysM" evidence="3">
    <location>
        <begin position="56"/>
        <end position="100"/>
    </location>
</feature>
<dbReference type="CDD" id="cd12797">
    <property type="entry name" value="M23_peptidase"/>
    <property type="match status" value="1"/>
</dbReference>
<name>A0A501WXC1_9GAMM</name>
<dbReference type="GO" id="GO:0004222">
    <property type="term" value="F:metalloendopeptidase activity"/>
    <property type="evidence" value="ECO:0007669"/>
    <property type="project" value="TreeGrafter"/>
</dbReference>
<feature type="compositionally biased region" description="Low complexity" evidence="2">
    <location>
        <begin position="111"/>
        <end position="129"/>
    </location>
</feature>
<dbReference type="PANTHER" id="PTHR21666:SF263">
    <property type="entry name" value="MUREIN HYDROLASE ACTIVATOR NLPD"/>
    <property type="match status" value="1"/>
</dbReference>
<dbReference type="Gene3D" id="2.70.70.10">
    <property type="entry name" value="Glucose Permease (Domain IIA)"/>
    <property type="match status" value="1"/>
</dbReference>
<dbReference type="InterPro" id="IPR018392">
    <property type="entry name" value="LysM"/>
</dbReference>
<dbReference type="PANTHER" id="PTHR21666">
    <property type="entry name" value="PEPTIDASE-RELATED"/>
    <property type="match status" value="1"/>
</dbReference>
<keyword evidence="5" id="KW-1185">Reference proteome</keyword>
<feature type="compositionally biased region" description="Polar residues" evidence="2">
    <location>
        <begin position="151"/>
        <end position="164"/>
    </location>
</feature>
<dbReference type="Pfam" id="PF01476">
    <property type="entry name" value="LysM"/>
    <property type="match status" value="1"/>
</dbReference>
<dbReference type="PROSITE" id="PS51257">
    <property type="entry name" value="PROKAR_LIPOPROTEIN"/>
    <property type="match status" value="1"/>
</dbReference>